<feature type="region of interest" description="Disordered" evidence="2">
    <location>
        <begin position="1"/>
        <end position="41"/>
    </location>
</feature>
<gene>
    <name evidence="3" type="primary">g2276</name>
    <name evidence="3" type="ORF">VP750_LOCUS1950</name>
</gene>
<reference evidence="3 4" key="1">
    <citation type="submission" date="2024-06" db="EMBL/GenBank/DDBJ databases">
        <authorList>
            <person name="Kraege A."/>
            <person name="Thomma B."/>
        </authorList>
    </citation>
    <scope>NUCLEOTIDE SEQUENCE [LARGE SCALE GENOMIC DNA]</scope>
</reference>
<feature type="compositionally biased region" description="Polar residues" evidence="2">
    <location>
        <begin position="7"/>
        <end position="29"/>
    </location>
</feature>
<protein>
    <submittedName>
        <fullName evidence="3">G2276 protein</fullName>
    </submittedName>
</protein>
<dbReference type="Proteomes" id="UP001497392">
    <property type="component" value="Unassembled WGS sequence"/>
</dbReference>
<keyword evidence="4" id="KW-1185">Reference proteome</keyword>
<organism evidence="3 4">
    <name type="scientific">Coccomyxa viridis</name>
    <dbReference type="NCBI Taxonomy" id="1274662"/>
    <lineage>
        <taxon>Eukaryota</taxon>
        <taxon>Viridiplantae</taxon>
        <taxon>Chlorophyta</taxon>
        <taxon>core chlorophytes</taxon>
        <taxon>Trebouxiophyceae</taxon>
        <taxon>Trebouxiophyceae incertae sedis</taxon>
        <taxon>Coccomyxaceae</taxon>
        <taxon>Coccomyxa</taxon>
    </lineage>
</organism>
<dbReference type="EMBL" id="CAXHTA020000003">
    <property type="protein sequence ID" value="CAL5220291.1"/>
    <property type="molecule type" value="Genomic_DNA"/>
</dbReference>
<proteinExistence type="predicted"/>
<sequence>MSPLADISNTPRLDSSTESQQANKGSNTPMRLDTPASEKAAVHFSERLQQAVETGDAATMGQAWQAVKTGSVQTDIDSLNALLKSFCRVNGDPSPANAEDLVAEVAKRGMLPNAATYHQLTAISVRHEQLAAHGQAW</sequence>
<evidence type="ECO:0000256" key="2">
    <source>
        <dbReference type="SAM" id="MobiDB-lite"/>
    </source>
</evidence>
<evidence type="ECO:0000256" key="1">
    <source>
        <dbReference type="PROSITE-ProRule" id="PRU00708"/>
    </source>
</evidence>
<evidence type="ECO:0000313" key="4">
    <source>
        <dbReference type="Proteomes" id="UP001497392"/>
    </source>
</evidence>
<accession>A0ABP1FJZ6</accession>
<evidence type="ECO:0000313" key="3">
    <source>
        <dbReference type="EMBL" id="CAL5220291.1"/>
    </source>
</evidence>
<dbReference type="InterPro" id="IPR002885">
    <property type="entry name" value="PPR_rpt"/>
</dbReference>
<comment type="caution">
    <text evidence="3">The sequence shown here is derived from an EMBL/GenBank/DDBJ whole genome shotgun (WGS) entry which is preliminary data.</text>
</comment>
<name>A0ABP1FJZ6_9CHLO</name>
<dbReference type="PROSITE" id="PS51375">
    <property type="entry name" value="PPR"/>
    <property type="match status" value="1"/>
</dbReference>
<feature type="repeat" description="PPR" evidence="1">
    <location>
        <begin position="75"/>
        <end position="112"/>
    </location>
</feature>